<dbReference type="Gene3D" id="3.30.390.50">
    <property type="entry name" value="CO dehydrogenase flavoprotein, C-terminal domain"/>
    <property type="match status" value="1"/>
</dbReference>
<sequence>MMETKVPGGKLVRMALDEEGRVRISGDFFIYPEEGLGAIEEALSSLGGRDAKATLSELVKNRGIELIGLDVDVLVRLYEGARDVEGRRA</sequence>
<reference evidence="1 2" key="1">
    <citation type="journal article" date="2012" name="J. Bacteriol.">
        <title>Complete genome sequence of a thermophilic methanogen, Methanocella conradii HZ254, isolated from Chinese rice field soil.</title>
        <authorList>
            <person name="Lu Z."/>
            <person name="Lu Y."/>
        </authorList>
    </citation>
    <scope>NUCLEOTIDE SEQUENCE [LARGE SCALE GENOMIC DNA]</scope>
    <source>
        <strain evidence="2">DSM 24694 / JCM 17849 / CGMCC 1.5162 / HZ254</strain>
    </source>
</reference>
<dbReference type="KEGG" id="mez:Mtc_1899"/>
<dbReference type="eggNOG" id="arCOG03837">
    <property type="taxonomic scope" value="Archaea"/>
</dbReference>
<dbReference type="GeneID" id="11972047"/>
<dbReference type="STRING" id="1041930.Mtc_1899"/>
<dbReference type="Proteomes" id="UP000005233">
    <property type="component" value="Chromosome"/>
</dbReference>
<evidence type="ECO:0008006" key="3">
    <source>
        <dbReference type="Google" id="ProtNLM"/>
    </source>
</evidence>
<keyword evidence="2" id="KW-1185">Reference proteome</keyword>
<dbReference type="OrthoDB" id="146287at2157"/>
<dbReference type="EMBL" id="CP003243">
    <property type="protein sequence ID" value="AFD00639.1"/>
    <property type="molecule type" value="Genomic_DNA"/>
</dbReference>
<proteinExistence type="predicted"/>
<dbReference type="HOGENOM" id="CLU_181210_1_1_2"/>
<name>H8I4P4_METCZ</name>
<organism evidence="1 2">
    <name type="scientific">Methanocella conradii (strain DSM 24694 / JCM 17849 / CGMCC 1.5162 / HZ254)</name>
    <dbReference type="NCBI Taxonomy" id="1041930"/>
    <lineage>
        <taxon>Archaea</taxon>
        <taxon>Methanobacteriati</taxon>
        <taxon>Methanobacteriota</taxon>
        <taxon>Stenosarchaea group</taxon>
        <taxon>Methanomicrobia</taxon>
        <taxon>Methanocellales</taxon>
        <taxon>Methanocellaceae</taxon>
        <taxon>Methanocella</taxon>
    </lineage>
</organism>
<evidence type="ECO:0000313" key="2">
    <source>
        <dbReference type="Proteomes" id="UP000005233"/>
    </source>
</evidence>
<protein>
    <recommendedName>
        <fullName evidence="3">Lipoate--protein ligase</fullName>
    </recommendedName>
</protein>
<evidence type="ECO:0000313" key="1">
    <source>
        <dbReference type="EMBL" id="AFD00639.1"/>
    </source>
</evidence>
<dbReference type="RefSeq" id="WP_014406470.1">
    <property type="nucleotide sequence ID" value="NC_017034.1"/>
</dbReference>
<dbReference type="AlphaFoldDB" id="H8I4P4"/>
<accession>H8I4P4</accession>
<gene>
    <name evidence="1" type="ordered locus">Mtc_1899</name>
</gene>